<accession>A0A7I9XTR9</accession>
<gene>
    <name evidence="3" type="ORF">MBOT_00420</name>
</gene>
<evidence type="ECO:0000313" key="3">
    <source>
        <dbReference type="EMBL" id="GFG72677.1"/>
    </source>
</evidence>
<keyword evidence="4" id="KW-1185">Reference proteome</keyword>
<protein>
    <recommendedName>
        <fullName evidence="2">Phospholipid/glycerol acyltransferase domain-containing protein</fullName>
    </recommendedName>
</protein>
<evidence type="ECO:0000259" key="2">
    <source>
        <dbReference type="Pfam" id="PF01553"/>
    </source>
</evidence>
<reference evidence="3 4" key="1">
    <citation type="journal article" date="2019" name="Emerg. Microbes Infect.">
        <title>Comprehensive subspecies identification of 175 nontuberculous mycobacteria species based on 7547 genomic profiles.</title>
        <authorList>
            <person name="Matsumoto Y."/>
            <person name="Kinjo T."/>
            <person name="Motooka D."/>
            <person name="Nabeya D."/>
            <person name="Jung N."/>
            <person name="Uechi K."/>
            <person name="Horii T."/>
            <person name="Iida T."/>
            <person name="Fujita J."/>
            <person name="Nakamura S."/>
        </authorList>
    </citation>
    <scope>NUCLEOTIDE SEQUENCE [LARGE SCALE GENOMIC DNA]</scope>
    <source>
        <strain evidence="3 4">JCM 17322</strain>
    </source>
</reference>
<comment type="caution">
    <text evidence="3">The sequence shown here is derived from an EMBL/GenBank/DDBJ whole genome shotgun (WGS) entry which is preliminary data.</text>
</comment>
<sequence>MEMNRAMTLVHNHDHTATVQLRQLGSSSERGKTVMAEPFFRMMEIIVPPIVAANGITITYEGLENIPDRGGVVALNHTSYVDWLPLRSPPTGDGGVEIHDQSGNAGGVGSQLRDPACQTHSG</sequence>
<name>A0A7I9XTR9_9MYCO</name>
<dbReference type="Proteomes" id="UP000465361">
    <property type="component" value="Unassembled WGS sequence"/>
</dbReference>
<dbReference type="InterPro" id="IPR002123">
    <property type="entry name" value="Plipid/glycerol_acylTrfase"/>
</dbReference>
<dbReference type="EMBL" id="BLKW01000001">
    <property type="protein sequence ID" value="GFG72677.1"/>
    <property type="molecule type" value="Genomic_DNA"/>
</dbReference>
<feature type="domain" description="Phospholipid/glycerol acyltransferase" evidence="2">
    <location>
        <begin position="58"/>
        <end position="86"/>
    </location>
</feature>
<evidence type="ECO:0000313" key="4">
    <source>
        <dbReference type="Proteomes" id="UP000465361"/>
    </source>
</evidence>
<feature type="region of interest" description="Disordered" evidence="1">
    <location>
        <begin position="91"/>
        <end position="122"/>
    </location>
</feature>
<proteinExistence type="predicted"/>
<dbReference type="AlphaFoldDB" id="A0A7I9XTR9"/>
<dbReference type="GO" id="GO:0016746">
    <property type="term" value="F:acyltransferase activity"/>
    <property type="evidence" value="ECO:0007669"/>
    <property type="project" value="InterPro"/>
</dbReference>
<dbReference type="Pfam" id="PF01553">
    <property type="entry name" value="Acyltransferase"/>
    <property type="match status" value="1"/>
</dbReference>
<organism evidence="3 4">
    <name type="scientific">Mycobacterium botniense</name>
    <dbReference type="NCBI Taxonomy" id="84962"/>
    <lineage>
        <taxon>Bacteria</taxon>
        <taxon>Bacillati</taxon>
        <taxon>Actinomycetota</taxon>
        <taxon>Actinomycetes</taxon>
        <taxon>Mycobacteriales</taxon>
        <taxon>Mycobacteriaceae</taxon>
        <taxon>Mycobacterium</taxon>
    </lineage>
</organism>
<evidence type="ECO:0000256" key="1">
    <source>
        <dbReference type="SAM" id="MobiDB-lite"/>
    </source>
</evidence>